<dbReference type="InterPro" id="IPR023346">
    <property type="entry name" value="Lysozyme-like_dom_sf"/>
</dbReference>
<dbReference type="Gene3D" id="1.10.530.10">
    <property type="match status" value="1"/>
</dbReference>
<name>A0A3G9IG66_9ACTN</name>
<dbReference type="CDD" id="cd13399">
    <property type="entry name" value="Slt35-like"/>
    <property type="match status" value="1"/>
</dbReference>
<protein>
    <recommendedName>
        <fullName evidence="1">Transglycosylase SLT domain-containing protein</fullName>
    </recommendedName>
</protein>
<feature type="domain" description="Transglycosylase SLT" evidence="1">
    <location>
        <begin position="149"/>
        <end position="201"/>
    </location>
</feature>
<dbReference type="EMBL" id="AP019307">
    <property type="protein sequence ID" value="BBH17977.1"/>
    <property type="molecule type" value="Genomic_DNA"/>
</dbReference>
<dbReference type="GO" id="GO:0009253">
    <property type="term" value="P:peptidoglycan catabolic process"/>
    <property type="evidence" value="ECO:0007669"/>
    <property type="project" value="TreeGrafter"/>
</dbReference>
<dbReference type="Pfam" id="PF13406">
    <property type="entry name" value="SLT_2"/>
    <property type="match status" value="1"/>
</dbReference>
<dbReference type="RefSeq" id="WP_125569354.1">
    <property type="nucleotide sequence ID" value="NZ_AP019307.1"/>
</dbReference>
<gene>
    <name evidence="2" type="ORF">Back2_22640</name>
</gene>
<dbReference type="GO" id="GO:0008933">
    <property type="term" value="F:peptidoglycan lytic transglycosylase activity"/>
    <property type="evidence" value="ECO:0007669"/>
    <property type="project" value="TreeGrafter"/>
</dbReference>
<reference evidence="2 3" key="1">
    <citation type="submission" date="2018-11" db="EMBL/GenBank/DDBJ databases">
        <title>Complete genome sequence of Nocardioides baekrokdamisoli strain KCTC 39748.</title>
        <authorList>
            <person name="Kang S.W."/>
            <person name="Lee K.C."/>
            <person name="Kim K.K."/>
            <person name="Kim J.S."/>
            <person name="Kim D.S."/>
            <person name="Ko S.H."/>
            <person name="Yang S.H."/>
            <person name="Shin Y.K."/>
            <person name="Lee J.S."/>
        </authorList>
    </citation>
    <scope>NUCLEOTIDE SEQUENCE [LARGE SCALE GENOMIC DNA]</scope>
    <source>
        <strain evidence="2 3">KCTC 39748</strain>
    </source>
</reference>
<dbReference type="SUPFAM" id="SSF53955">
    <property type="entry name" value="Lysozyme-like"/>
    <property type="match status" value="1"/>
</dbReference>
<dbReference type="Proteomes" id="UP000271573">
    <property type="component" value="Chromosome"/>
</dbReference>
<dbReference type="OrthoDB" id="9796191at2"/>
<dbReference type="PANTHER" id="PTHR30163:SF8">
    <property type="entry name" value="LYTIC MUREIN TRANSGLYCOSYLASE"/>
    <property type="match status" value="1"/>
</dbReference>
<accession>A0A3G9IG66</accession>
<organism evidence="2 3">
    <name type="scientific">Nocardioides baekrokdamisoli</name>
    <dbReference type="NCBI Taxonomy" id="1804624"/>
    <lineage>
        <taxon>Bacteria</taxon>
        <taxon>Bacillati</taxon>
        <taxon>Actinomycetota</taxon>
        <taxon>Actinomycetes</taxon>
        <taxon>Propionibacteriales</taxon>
        <taxon>Nocardioidaceae</taxon>
        <taxon>Nocardioides</taxon>
    </lineage>
</organism>
<dbReference type="InterPro" id="IPR031304">
    <property type="entry name" value="SLT_2"/>
</dbReference>
<dbReference type="PANTHER" id="PTHR30163">
    <property type="entry name" value="MEMBRANE-BOUND LYTIC MUREIN TRANSGLYCOSYLASE B"/>
    <property type="match status" value="1"/>
</dbReference>
<dbReference type="InterPro" id="IPR043426">
    <property type="entry name" value="MltB-like"/>
</dbReference>
<keyword evidence="3" id="KW-1185">Reference proteome</keyword>
<evidence type="ECO:0000313" key="2">
    <source>
        <dbReference type="EMBL" id="BBH17977.1"/>
    </source>
</evidence>
<dbReference type="KEGG" id="nbe:Back2_22640"/>
<sequence length="240" mass="24487">MSTAASAEPGSLRRLWLLSAALFVPSLGAGLAFALSVGSGSHASVYAASLPDGSSVVPTAEAPRLVLAANSEPTVDQISSAWVNRTANRTGIPATAVRAYAAAQLASPAACHLGWTTLAGIGWIESGHGTHGGSVLQANGETTGAITGPALTGGLGRAMGPMQFISDTWNRWAADGDGDGTVDINNINDAAYTAARYLCAGGRDLSKASAWAAAIYSYNHAQWYVDEVYKAANTYASRAG</sequence>
<proteinExistence type="predicted"/>
<evidence type="ECO:0000259" key="1">
    <source>
        <dbReference type="Pfam" id="PF13406"/>
    </source>
</evidence>
<evidence type="ECO:0000313" key="3">
    <source>
        <dbReference type="Proteomes" id="UP000271573"/>
    </source>
</evidence>
<dbReference type="AlphaFoldDB" id="A0A3G9IG66"/>